<dbReference type="eggNOG" id="ENOG5031FWZ">
    <property type="taxonomic scope" value="Bacteria"/>
</dbReference>
<feature type="transmembrane region" description="Helical" evidence="2">
    <location>
        <begin position="181"/>
        <end position="200"/>
    </location>
</feature>
<dbReference type="Proteomes" id="UP000006833">
    <property type="component" value="Chromosome"/>
</dbReference>
<organism evidence="4 5">
    <name type="scientific">Dinoroseobacter shibae (strain DSM 16493 / NCIMB 14021 / DFL 12)</name>
    <dbReference type="NCBI Taxonomy" id="398580"/>
    <lineage>
        <taxon>Bacteria</taxon>
        <taxon>Pseudomonadati</taxon>
        <taxon>Pseudomonadota</taxon>
        <taxon>Alphaproteobacteria</taxon>
        <taxon>Rhodobacterales</taxon>
        <taxon>Roseobacteraceae</taxon>
        <taxon>Dinoroseobacter</taxon>
    </lineage>
</organism>
<name>A8LL41_DINSH</name>
<feature type="domain" description="Zinc finger/thioredoxin putative" evidence="3">
    <location>
        <begin position="1"/>
        <end position="35"/>
    </location>
</feature>
<dbReference type="STRING" id="398580.Dshi_3057"/>
<dbReference type="AlphaFoldDB" id="A8LL41"/>
<feature type="region of interest" description="Disordered" evidence="1">
    <location>
        <begin position="48"/>
        <end position="67"/>
    </location>
</feature>
<evidence type="ECO:0000256" key="1">
    <source>
        <dbReference type="SAM" id="MobiDB-lite"/>
    </source>
</evidence>
<dbReference type="EMBL" id="CP000830">
    <property type="protein sequence ID" value="ABV94790.1"/>
    <property type="molecule type" value="Genomic_DNA"/>
</dbReference>
<evidence type="ECO:0000313" key="5">
    <source>
        <dbReference type="Proteomes" id="UP000006833"/>
    </source>
</evidence>
<keyword evidence="2" id="KW-1133">Transmembrane helix</keyword>
<dbReference type="KEGG" id="dsh:Dshi_3057"/>
<proteinExistence type="predicted"/>
<evidence type="ECO:0000256" key="2">
    <source>
        <dbReference type="SAM" id="Phobius"/>
    </source>
</evidence>
<dbReference type="InterPro" id="IPR011723">
    <property type="entry name" value="Znf/thioredoxin_put"/>
</dbReference>
<keyword evidence="2" id="KW-0812">Transmembrane</keyword>
<reference evidence="5" key="1">
    <citation type="journal article" date="2010" name="ISME J.">
        <title>The complete genome sequence of the algal symbiont Dinoroseobacter shibae: a hitchhiker's guide to life in the sea.</title>
        <authorList>
            <person name="Wagner-Dobler I."/>
            <person name="Ballhausen B."/>
            <person name="Berger M."/>
            <person name="Brinkhoff T."/>
            <person name="Buchholz I."/>
            <person name="Bunk B."/>
            <person name="Cypionka H."/>
            <person name="Daniel R."/>
            <person name="Drepper T."/>
            <person name="Gerdts G."/>
            <person name="Hahnke S."/>
            <person name="Han C."/>
            <person name="Jahn D."/>
            <person name="Kalhoefer D."/>
            <person name="Kiss H."/>
            <person name="Klenk H.P."/>
            <person name="Kyrpides N."/>
            <person name="Liebl W."/>
            <person name="Liesegang H."/>
            <person name="Meincke L."/>
            <person name="Pati A."/>
            <person name="Petersen J."/>
            <person name="Piekarski T."/>
            <person name="Pommerenke C."/>
            <person name="Pradella S."/>
            <person name="Pukall R."/>
            <person name="Rabus R."/>
            <person name="Stackebrandt E."/>
            <person name="Thole S."/>
            <person name="Thompson L."/>
            <person name="Tielen P."/>
            <person name="Tomasch J."/>
            <person name="von Jan M."/>
            <person name="Wanphrut N."/>
            <person name="Wichels A."/>
            <person name="Zech H."/>
            <person name="Simon M."/>
        </authorList>
    </citation>
    <scope>NUCLEOTIDE SEQUENCE [LARGE SCALE GENOMIC DNA]</scope>
    <source>
        <strain evidence="5">DSM 16493 / NCIMB 14021 / DFL 12</strain>
    </source>
</reference>
<dbReference type="RefSeq" id="WP_012179718.1">
    <property type="nucleotide sequence ID" value="NC_009952.1"/>
</dbReference>
<dbReference type="NCBIfam" id="TIGR02098">
    <property type="entry name" value="MJ0042_CXXC"/>
    <property type="match status" value="1"/>
</dbReference>
<feature type="compositionally biased region" description="Basic and acidic residues" evidence="1">
    <location>
        <begin position="51"/>
        <end position="67"/>
    </location>
</feature>
<gene>
    <name evidence="4" type="ordered locus">Dshi_3057</name>
</gene>
<dbReference type="Pfam" id="PF13717">
    <property type="entry name" value="Zn_ribbon_4"/>
    <property type="match status" value="1"/>
</dbReference>
<keyword evidence="5" id="KW-1185">Reference proteome</keyword>
<dbReference type="OrthoDB" id="7159357at2"/>
<dbReference type="HOGENOM" id="CLU_058820_0_0_5"/>
<feature type="region of interest" description="Disordered" evidence="1">
    <location>
        <begin position="79"/>
        <end position="133"/>
    </location>
</feature>
<evidence type="ECO:0000313" key="4">
    <source>
        <dbReference type="EMBL" id="ABV94790.1"/>
    </source>
</evidence>
<evidence type="ECO:0000259" key="3">
    <source>
        <dbReference type="Pfam" id="PF13717"/>
    </source>
</evidence>
<sequence length="248" mass="26692">MRLTCPNCRAQYEVADSAIPARGRDVQCSSCGHGWFQLPDAGRTAVAEARMAPRPEPETPRAAQRELDPAIADVLKAEAEREAQQRRRETADLVETQQELALDDPPAPAETPEAAEDSMAPAPARFAEAKRSEVPRRDLLPDIEEINSSLRAKTLTKAAAANRLTEAEVEAQKRSGRGFRLGFASVLLVALFAVLVYANAPGISARLPATTPYLEAYVGQMNAGRLWLNGKLMDAGAAIEGMLTGSEG</sequence>
<keyword evidence="2" id="KW-0472">Membrane</keyword>
<protein>
    <submittedName>
        <fullName evidence="4">MJ0042 family finger-like protein</fullName>
    </submittedName>
</protein>
<feature type="compositionally biased region" description="Basic and acidic residues" evidence="1">
    <location>
        <begin position="79"/>
        <end position="91"/>
    </location>
</feature>
<accession>A8LL41</accession>